<reference evidence="1" key="1">
    <citation type="submission" date="2014-05" db="EMBL/GenBank/DDBJ databases">
        <authorList>
            <person name="Chronopoulou M."/>
        </authorList>
    </citation>
    <scope>NUCLEOTIDE SEQUENCE</scope>
    <source>
        <tissue evidence="1">Whole organism</tissue>
    </source>
</reference>
<dbReference type="AlphaFoldDB" id="A0A0K2UAZ2"/>
<protein>
    <submittedName>
        <fullName evidence="1">Uncharacterized protein</fullName>
    </submittedName>
</protein>
<proteinExistence type="predicted"/>
<evidence type="ECO:0000313" key="1">
    <source>
        <dbReference type="EMBL" id="CDW35255.1"/>
    </source>
</evidence>
<accession>A0A0K2UAZ2</accession>
<organism evidence="1">
    <name type="scientific">Lepeophtheirus salmonis</name>
    <name type="common">Salmon louse</name>
    <name type="synonym">Caligus salmonis</name>
    <dbReference type="NCBI Taxonomy" id="72036"/>
    <lineage>
        <taxon>Eukaryota</taxon>
        <taxon>Metazoa</taxon>
        <taxon>Ecdysozoa</taxon>
        <taxon>Arthropoda</taxon>
        <taxon>Crustacea</taxon>
        <taxon>Multicrustacea</taxon>
        <taxon>Hexanauplia</taxon>
        <taxon>Copepoda</taxon>
        <taxon>Siphonostomatoida</taxon>
        <taxon>Caligidae</taxon>
        <taxon>Lepeophtheirus</taxon>
    </lineage>
</organism>
<name>A0A0K2UAZ2_LEPSM</name>
<dbReference type="EMBL" id="HACA01017894">
    <property type="protein sequence ID" value="CDW35255.1"/>
    <property type="molecule type" value="Transcribed_RNA"/>
</dbReference>
<feature type="non-terminal residue" evidence="1">
    <location>
        <position position="1"/>
    </location>
</feature>
<sequence length="100" mass="10969">RYLRVVDGSWLVGSWSRVVDGSRLVGSWSSVVDGSWLVGSWSRLVRSVFVLSRVSNVSNIARVSISNVVGHSLDATVGKGNRVRTFLGWSIHHGPHQLQS</sequence>